<dbReference type="Proteomes" id="UP000320876">
    <property type="component" value="Unassembled WGS sequence"/>
</dbReference>
<accession>A0A542DQS3</accession>
<dbReference type="OrthoDB" id="9918470at2"/>
<dbReference type="AlphaFoldDB" id="A0A542DQS3"/>
<organism evidence="2 3">
    <name type="scientific">Amycolatopsis cihanbeyliensis</name>
    <dbReference type="NCBI Taxonomy" id="1128664"/>
    <lineage>
        <taxon>Bacteria</taxon>
        <taxon>Bacillati</taxon>
        <taxon>Actinomycetota</taxon>
        <taxon>Actinomycetes</taxon>
        <taxon>Pseudonocardiales</taxon>
        <taxon>Pseudonocardiaceae</taxon>
        <taxon>Amycolatopsis</taxon>
    </lineage>
</organism>
<reference evidence="2 3" key="1">
    <citation type="submission" date="2019-06" db="EMBL/GenBank/DDBJ databases">
        <title>Sequencing the genomes of 1000 actinobacteria strains.</title>
        <authorList>
            <person name="Klenk H.-P."/>
        </authorList>
    </citation>
    <scope>NUCLEOTIDE SEQUENCE [LARGE SCALE GENOMIC DNA]</scope>
    <source>
        <strain evidence="2 3">DSM 45679</strain>
    </source>
</reference>
<feature type="region of interest" description="Disordered" evidence="1">
    <location>
        <begin position="35"/>
        <end position="55"/>
    </location>
</feature>
<name>A0A542DQS3_AMYCI</name>
<evidence type="ECO:0000313" key="2">
    <source>
        <dbReference type="EMBL" id="TQJ05396.1"/>
    </source>
</evidence>
<evidence type="ECO:0000256" key="1">
    <source>
        <dbReference type="SAM" id="MobiDB-lite"/>
    </source>
</evidence>
<proteinExistence type="predicted"/>
<gene>
    <name evidence="2" type="ORF">FB471_5225</name>
</gene>
<dbReference type="EMBL" id="VFML01000001">
    <property type="protein sequence ID" value="TQJ05396.1"/>
    <property type="molecule type" value="Genomic_DNA"/>
</dbReference>
<evidence type="ECO:0000313" key="3">
    <source>
        <dbReference type="Proteomes" id="UP000320876"/>
    </source>
</evidence>
<sequence length="148" mass="16246">MPDYIPPHMRSALDSFESALADFRTQRIRVEQLEVPDTPAVDPKQLAEAAQREDAPEKLKAVARAVEDGRATWTDVAMGRTEVAPEVRELFAASGPGIARGMAEAEADSAAEEAPAEETPRPGTRRAAEAEDHDDEDFSQRSFLRNGW</sequence>
<dbReference type="RefSeq" id="WP_142000927.1">
    <property type="nucleotide sequence ID" value="NZ_VFML01000001.1"/>
</dbReference>
<feature type="region of interest" description="Disordered" evidence="1">
    <location>
        <begin position="98"/>
        <end position="148"/>
    </location>
</feature>
<feature type="compositionally biased region" description="Acidic residues" evidence="1">
    <location>
        <begin position="105"/>
        <end position="116"/>
    </location>
</feature>
<protein>
    <submittedName>
        <fullName evidence="2">Uncharacterized protein</fullName>
    </submittedName>
</protein>
<keyword evidence="3" id="KW-1185">Reference proteome</keyword>
<comment type="caution">
    <text evidence="2">The sequence shown here is derived from an EMBL/GenBank/DDBJ whole genome shotgun (WGS) entry which is preliminary data.</text>
</comment>